<sequence length="122" mass="13643">MENGNVIKNEGYFFRKVKIEPMHCDYQDGILHDSVPASCVSSFVHKDVMYDCKVDKPESASHLLKDQKPVCGENGVFMSTHLDDTLPVPGKNLELKNDILFVGESEHAFQGQLTEAETKEDG</sequence>
<evidence type="ECO:0000313" key="1">
    <source>
        <dbReference type="EMBL" id="CAL1536409.1"/>
    </source>
</evidence>
<accession>A0AAV2HR58</accession>
<name>A0AAV2HR58_LYMST</name>
<dbReference type="EMBL" id="CAXITT010000229">
    <property type="protein sequence ID" value="CAL1536409.1"/>
    <property type="molecule type" value="Genomic_DNA"/>
</dbReference>
<comment type="caution">
    <text evidence="1">The sequence shown here is derived from an EMBL/GenBank/DDBJ whole genome shotgun (WGS) entry which is preliminary data.</text>
</comment>
<dbReference type="Proteomes" id="UP001497497">
    <property type="component" value="Unassembled WGS sequence"/>
</dbReference>
<gene>
    <name evidence="1" type="ORF">GSLYS_00010322001</name>
</gene>
<feature type="non-terminal residue" evidence="1">
    <location>
        <position position="122"/>
    </location>
</feature>
<proteinExistence type="predicted"/>
<dbReference type="AlphaFoldDB" id="A0AAV2HR58"/>
<reference evidence="1 2" key="1">
    <citation type="submission" date="2024-04" db="EMBL/GenBank/DDBJ databases">
        <authorList>
            <consortium name="Genoscope - CEA"/>
            <person name="William W."/>
        </authorList>
    </citation>
    <scope>NUCLEOTIDE SEQUENCE [LARGE SCALE GENOMIC DNA]</scope>
</reference>
<organism evidence="1 2">
    <name type="scientific">Lymnaea stagnalis</name>
    <name type="common">Great pond snail</name>
    <name type="synonym">Helix stagnalis</name>
    <dbReference type="NCBI Taxonomy" id="6523"/>
    <lineage>
        <taxon>Eukaryota</taxon>
        <taxon>Metazoa</taxon>
        <taxon>Spiralia</taxon>
        <taxon>Lophotrochozoa</taxon>
        <taxon>Mollusca</taxon>
        <taxon>Gastropoda</taxon>
        <taxon>Heterobranchia</taxon>
        <taxon>Euthyneura</taxon>
        <taxon>Panpulmonata</taxon>
        <taxon>Hygrophila</taxon>
        <taxon>Lymnaeoidea</taxon>
        <taxon>Lymnaeidae</taxon>
        <taxon>Lymnaea</taxon>
    </lineage>
</organism>
<keyword evidence="2" id="KW-1185">Reference proteome</keyword>
<protein>
    <submittedName>
        <fullName evidence="1">Uncharacterized protein</fullName>
    </submittedName>
</protein>
<evidence type="ECO:0000313" key="2">
    <source>
        <dbReference type="Proteomes" id="UP001497497"/>
    </source>
</evidence>